<dbReference type="InterPro" id="IPR021798">
    <property type="entry name" value="AftD_N"/>
</dbReference>
<feature type="transmembrane region" description="Helical" evidence="1">
    <location>
        <begin position="1250"/>
        <end position="1277"/>
    </location>
</feature>
<evidence type="ECO:0000259" key="3">
    <source>
        <dbReference type="Pfam" id="PF24607"/>
    </source>
</evidence>
<sequence length="1343" mass="141011">MRQTDRTGAAIASCLYALVTVLMLLQQPGATTYDTRAELTERPGSFLSGAFTLWHPGSNFGEFQNQAYGYLFPQGTWFVVTDALTMPGWVSQRLWSALILIVACEGARRVARAIGLSDLPALLAGVVFAFSPRLLGTVSVQTGESLPGAVMPWLVLVVVLHLRGRVPALRAAVLSGAAVVCMGGVNAVETAACLPLAMIVMVWGVRRGLTSVRAAAAWFGAIGVACLWWALPLLLLAQYAPPFYAYVESSRDTTALVGWSEASRGDSSWIAYLVSGDQPWWPAAFHLATDPVLVVAAAVVAGVGLVGLTLLDSSIKRPLMLAAALGLTCLTVAHGGVAGTPVAGLVRDLLDGPLQIFRNVHKIDPVVRLPLAIGFGCAVAAATEVLLDRMPRLRQAERLLLLAPLLVVLVLGRPYLEGEARTPGWDAIPSDWQQARAYLAEHAPGGIEGGRTLVVPGSRFAQQDWGWTLDEPLTILGQAPIVSRSQVPLIPGESIRFLAALDQEIATGRATEALGGELARAGITHVVIRRDLLRDLTDSPHPGASAVSLARAGLERVAGFGRTPDGAAIEVFEVPEAFTSLRATDVDDVVTVRGASESVLALQDGGLLAPGRPTVLEGEGGWDDDADVVTDSDQRRERAFGNNDESLSAIMTAEEPWRVERSVHNYPGGPGGPTAQVIADYDGLTSVTASSAQGYADNYGPVLVQAGPAAAIDGDLDTQWVSSLAGEPDDQWLRLTFDGPRAVHRVTITPLAGDLAVAPIRTLEVVAGDQHERVEVNTSGAPAVVQLDGSAVDSVEIRVVAAASAARGARVGLREVAIDGLTPDRTLVLPGAVPQGAALTFATTPGRRACSVVLGTPDCDVARIRDAEEKSGLDRTFTLAEGARLKLGGHVVARSTPEAARLLDRVERRPPVLASSTFGADPRVAARFAYDNQPTTSWVSDNGDLYPTLTFRWKRLRTITGIKVASGEDAPVGVVVTAHGRVQAVGLTGDTTVALDRVRTRELVVRFEKAPGAGHVAVSEISLTGVDVANPLPLDTPTGAVCGLGPTVYVDGVAYSTRVTGTMADVVNGSPLALEACDKDTGRGIVVRLDPGQHRVHAVPTAEFFVTDLVSRPKDSASPSPGRRVTLERWDDSERTAVVSGGSETLLSVPENYNDGWVAEVDGKELTPIRVDGWQQGWILPESGEVTVELSFRPQRTYDVVLPLGIAASGSLLLAALVVALLSVVRRRRGLAAEPVPFTDWPPDAPPSGVVCWVAGGAALLFLGPIATVGLVIGMLASPRARWVHVAATGGAFVALSGILDALGRPETLDGAADVIAAVGVGLVIGVVLGVPDQPAALSEVEP</sequence>
<dbReference type="EMBL" id="VUJV01000004">
    <property type="protein sequence ID" value="KAA1417861.1"/>
    <property type="molecule type" value="Genomic_DNA"/>
</dbReference>
<comment type="caution">
    <text evidence="4">The sequence shown here is derived from an EMBL/GenBank/DDBJ whole genome shotgun (WGS) entry which is preliminary data.</text>
</comment>
<dbReference type="InterPro" id="IPR008979">
    <property type="entry name" value="Galactose-bd-like_sf"/>
</dbReference>
<protein>
    <submittedName>
        <fullName evidence="4">DUF3367 domain-containing protein</fullName>
    </submittedName>
</protein>
<dbReference type="Proteomes" id="UP000325003">
    <property type="component" value="Unassembled WGS sequence"/>
</dbReference>
<evidence type="ECO:0000313" key="5">
    <source>
        <dbReference type="Proteomes" id="UP000325003"/>
    </source>
</evidence>
<dbReference type="SUPFAM" id="SSF49785">
    <property type="entry name" value="Galactose-binding domain-like"/>
    <property type="match status" value="1"/>
</dbReference>
<dbReference type="Gene3D" id="2.60.120.260">
    <property type="entry name" value="Galactose-binding domain-like"/>
    <property type="match status" value="1"/>
</dbReference>
<feature type="transmembrane region" description="Helical" evidence="1">
    <location>
        <begin position="7"/>
        <end position="25"/>
    </location>
</feature>
<feature type="transmembrane region" description="Helical" evidence="1">
    <location>
        <begin position="399"/>
        <end position="416"/>
    </location>
</feature>
<dbReference type="Pfam" id="PF24607">
    <property type="entry name" value="CBM_AftD"/>
    <property type="match status" value="1"/>
</dbReference>
<feature type="transmembrane region" description="Helical" evidence="1">
    <location>
        <begin position="323"/>
        <end position="346"/>
    </location>
</feature>
<evidence type="ECO:0000313" key="4">
    <source>
        <dbReference type="EMBL" id="KAA1417861.1"/>
    </source>
</evidence>
<dbReference type="RefSeq" id="WP_149729081.1">
    <property type="nucleotide sequence ID" value="NZ_VUJV01000004.1"/>
</dbReference>
<keyword evidence="5" id="KW-1185">Reference proteome</keyword>
<feature type="transmembrane region" description="Helical" evidence="1">
    <location>
        <begin position="172"/>
        <end position="205"/>
    </location>
</feature>
<feature type="transmembrane region" description="Helical" evidence="1">
    <location>
        <begin position="217"/>
        <end position="240"/>
    </location>
</feature>
<feature type="transmembrane region" description="Helical" evidence="1">
    <location>
        <begin position="292"/>
        <end position="311"/>
    </location>
</feature>
<feature type="domain" description="Alpha-(1-&gt;3)-arabinofuranosyltransferase N-terminal GT-C" evidence="2">
    <location>
        <begin position="19"/>
        <end position="662"/>
    </location>
</feature>
<dbReference type="Pfam" id="PF11847">
    <property type="entry name" value="GT-C_AftD"/>
    <property type="match status" value="1"/>
</dbReference>
<feature type="transmembrane region" description="Helical" evidence="1">
    <location>
        <begin position="366"/>
        <end position="387"/>
    </location>
</feature>
<evidence type="ECO:0000259" key="2">
    <source>
        <dbReference type="Pfam" id="PF11847"/>
    </source>
</evidence>
<feature type="domain" description="Arabinofuranosyltransferase D third carbohydrate binding module" evidence="3">
    <location>
        <begin position="692"/>
        <end position="821"/>
    </location>
</feature>
<organism evidence="4 5">
    <name type="scientific">Nocardioides humilatus</name>
    <dbReference type="NCBI Taxonomy" id="2607660"/>
    <lineage>
        <taxon>Bacteria</taxon>
        <taxon>Bacillati</taxon>
        <taxon>Actinomycetota</taxon>
        <taxon>Actinomycetes</taxon>
        <taxon>Propionibacteriales</taxon>
        <taxon>Nocardioidaceae</taxon>
        <taxon>Nocardioides</taxon>
    </lineage>
</organism>
<feature type="transmembrane region" description="Helical" evidence="1">
    <location>
        <begin position="1200"/>
        <end position="1225"/>
    </location>
</feature>
<name>A0A5B1LAV0_9ACTN</name>
<dbReference type="GO" id="GO:0016740">
    <property type="term" value="F:transferase activity"/>
    <property type="evidence" value="ECO:0007669"/>
    <property type="project" value="InterPro"/>
</dbReference>
<proteinExistence type="predicted"/>
<keyword evidence="1" id="KW-1133">Transmembrane helix</keyword>
<gene>
    <name evidence="4" type="ORF">F0U44_14525</name>
</gene>
<dbReference type="InterPro" id="IPR056997">
    <property type="entry name" value="CBM_AftD"/>
</dbReference>
<feature type="transmembrane region" description="Helical" evidence="1">
    <location>
        <begin position="1283"/>
        <end position="1303"/>
    </location>
</feature>
<reference evidence="4 5" key="1">
    <citation type="submission" date="2019-09" db="EMBL/GenBank/DDBJ databases">
        <title>Nocardioides panacisoli sp. nov., isolated from the soil of a ginseng field.</title>
        <authorList>
            <person name="Cho C."/>
        </authorList>
    </citation>
    <scope>NUCLEOTIDE SEQUENCE [LARGE SCALE GENOMIC DNA]</scope>
    <source>
        <strain evidence="4 5">BN130099</strain>
    </source>
</reference>
<keyword evidence="1" id="KW-0812">Transmembrane</keyword>
<reference evidence="4 5" key="2">
    <citation type="submission" date="2019-09" db="EMBL/GenBank/DDBJ databases">
        <authorList>
            <person name="Jin C."/>
        </authorList>
    </citation>
    <scope>NUCLEOTIDE SEQUENCE [LARGE SCALE GENOMIC DNA]</scope>
    <source>
        <strain evidence="4 5">BN130099</strain>
    </source>
</reference>
<feature type="transmembrane region" description="Helical" evidence="1">
    <location>
        <begin position="1315"/>
        <end position="1332"/>
    </location>
</feature>
<keyword evidence="1" id="KW-0472">Membrane</keyword>
<evidence type="ECO:0000256" key="1">
    <source>
        <dbReference type="SAM" id="Phobius"/>
    </source>
</evidence>
<accession>A0A5B1LAV0</accession>